<dbReference type="InterPro" id="IPR054363">
    <property type="entry name" value="GH95_cat"/>
</dbReference>
<dbReference type="PANTHER" id="PTHR31084">
    <property type="entry name" value="ALPHA-L-FUCOSIDASE 2"/>
    <property type="match status" value="1"/>
</dbReference>
<dbReference type="InterPro" id="IPR012341">
    <property type="entry name" value="6hp_glycosidase-like_sf"/>
</dbReference>
<sequence>MDLVLHWPAPAAHWTGAAPVGNGRLGAMVFGGTAAARVQLNDATVWSGTPDGPGTALAAVLDGGAGPDRLAEAREVLRAGEYRLAEELLMGFEGPYSQEFLPFGDLLLTLSGEAAYEGRQLNLHNGVVEERLTVDGHAVTRRTWASRPAGAVLVELDVTGGTLDCGLALTSPLRTVEHTATPDGLVLGIEVPVDGAPRHEPQVEHPLVYADTPPPGYDPFAALALCVRTDGMVSTVDGQLRVTGLTRLLATVTSSTSAADAWTGLPQRTRAEHLADATGRATRAAAGQATDLLAEHEADLRPLLAATTLCVGEHHPDRVDVAELLAGADDRLRATVLFQWGRYLLASASRPGSPPANLQGIWNDDPRPAWSSNYTININTQMNYWPAEPTGLAECHQPLFDLLDRLAVTGAEVASRLYGARGWVTHHNTDPWGYALPAGMGHGNPSWALWMLGGAWLVQHVWDHYEYTVDTGFLRERAWPLLRGCAEFCLDWLVESADGHLDTLPGTSPENLFLGPDGHPESLTYSPTMDLALIRAVFTRCLAAARVLDLADDPTCREIGAALPRLRPLPLTADGRLGEWARDLPEADPTHRHLSHLVTVYPLNQIDPATTPELARAALAVLDRRGNGAMGWSWAWKIALRARLGDGETAHALFREATRPFGGDVDHDAPTDGSEWGGLLPNLFSTHPPFQIDGNLGLTAALAELLVHSHGTAIHLLPALPRAWPDGEVTGLRCRGGVAISLRWRGGTLTDCEVRRLAGDTTTPVRLRYADRVAEIRLATGATARVDSLTMR</sequence>
<dbReference type="Pfam" id="PF21307">
    <property type="entry name" value="Glyco_hydro_95_C"/>
    <property type="match status" value="1"/>
</dbReference>
<organism evidence="4 5">
    <name type="scientific">Crossiella equi</name>
    <dbReference type="NCBI Taxonomy" id="130796"/>
    <lineage>
        <taxon>Bacteria</taxon>
        <taxon>Bacillati</taxon>
        <taxon>Actinomycetota</taxon>
        <taxon>Actinomycetes</taxon>
        <taxon>Pseudonocardiales</taxon>
        <taxon>Pseudonocardiaceae</taxon>
        <taxon>Crossiella</taxon>
    </lineage>
</organism>
<dbReference type="Gene3D" id="1.50.10.10">
    <property type="match status" value="1"/>
</dbReference>
<dbReference type="Proteomes" id="UP001519363">
    <property type="component" value="Unassembled WGS sequence"/>
</dbReference>
<evidence type="ECO:0000259" key="2">
    <source>
        <dbReference type="Pfam" id="PF21307"/>
    </source>
</evidence>
<name>A0ABS5A5Y1_9PSEU</name>
<comment type="caution">
    <text evidence="4">The sequence shown here is derived from an EMBL/GenBank/DDBJ whole genome shotgun (WGS) entry which is preliminary data.</text>
</comment>
<accession>A0ABS5A5Y1</accession>
<dbReference type="EC" id="3.2.1.51" evidence="4"/>
<dbReference type="PANTHER" id="PTHR31084:SF0">
    <property type="entry name" value="ALPHA-L-FUCOSIDASE 2"/>
    <property type="match status" value="1"/>
</dbReference>
<feature type="domain" description="Alpha fucosidase A-like C-terminal" evidence="2">
    <location>
        <begin position="709"/>
        <end position="762"/>
    </location>
</feature>
<dbReference type="InterPro" id="IPR027414">
    <property type="entry name" value="GH95_N_dom"/>
</dbReference>
<feature type="domain" description="Glycosyl hydrolase family 95 N-terminal" evidence="1">
    <location>
        <begin position="9"/>
        <end position="256"/>
    </location>
</feature>
<keyword evidence="5" id="KW-1185">Reference proteome</keyword>
<dbReference type="InterPro" id="IPR049053">
    <property type="entry name" value="AFCA-like_C"/>
</dbReference>
<keyword evidence="4" id="KW-0378">Hydrolase</keyword>
<dbReference type="InterPro" id="IPR008928">
    <property type="entry name" value="6-hairpin_glycosidase_sf"/>
</dbReference>
<feature type="domain" description="Glycosyl hydrolase family 95 catalytic" evidence="3">
    <location>
        <begin position="290"/>
        <end position="706"/>
    </location>
</feature>
<keyword evidence="4" id="KW-0326">Glycosidase</keyword>
<dbReference type="SUPFAM" id="SSF48208">
    <property type="entry name" value="Six-hairpin glycosidases"/>
    <property type="match status" value="1"/>
</dbReference>
<dbReference type="GO" id="GO:0004560">
    <property type="term" value="F:alpha-L-fucosidase activity"/>
    <property type="evidence" value="ECO:0007669"/>
    <property type="project" value="UniProtKB-EC"/>
</dbReference>
<dbReference type="PIRSF" id="PIRSF007663">
    <property type="entry name" value="UCP007663"/>
    <property type="match status" value="1"/>
</dbReference>
<dbReference type="Pfam" id="PF22124">
    <property type="entry name" value="Glyco_hydro_95_cat"/>
    <property type="match status" value="1"/>
</dbReference>
<dbReference type="RefSeq" id="WP_209706359.1">
    <property type="nucleotide sequence ID" value="NZ_JAGIOO010000001.1"/>
</dbReference>
<dbReference type="InterPro" id="IPR016518">
    <property type="entry name" value="Alpha-L-fucosidase"/>
</dbReference>
<proteinExistence type="predicted"/>
<evidence type="ECO:0000313" key="4">
    <source>
        <dbReference type="EMBL" id="MBP2472010.1"/>
    </source>
</evidence>
<protein>
    <submittedName>
        <fullName evidence="4">Alpha-L-fucosidase 2</fullName>
        <ecNumber evidence="4">3.2.1.51</ecNumber>
    </submittedName>
</protein>
<dbReference type="Pfam" id="PF14498">
    <property type="entry name" value="Glyco_hyd_65N_2"/>
    <property type="match status" value="1"/>
</dbReference>
<dbReference type="EMBL" id="JAGIOO010000001">
    <property type="protein sequence ID" value="MBP2472010.1"/>
    <property type="molecule type" value="Genomic_DNA"/>
</dbReference>
<gene>
    <name evidence="4" type="ORF">JOF53_000882</name>
</gene>
<evidence type="ECO:0000313" key="5">
    <source>
        <dbReference type="Proteomes" id="UP001519363"/>
    </source>
</evidence>
<evidence type="ECO:0000259" key="1">
    <source>
        <dbReference type="Pfam" id="PF14498"/>
    </source>
</evidence>
<reference evidence="4 5" key="1">
    <citation type="submission" date="2021-03" db="EMBL/GenBank/DDBJ databases">
        <title>Sequencing the genomes of 1000 actinobacteria strains.</title>
        <authorList>
            <person name="Klenk H.-P."/>
        </authorList>
    </citation>
    <scope>NUCLEOTIDE SEQUENCE [LARGE SCALE GENOMIC DNA]</scope>
    <source>
        <strain evidence="4 5">DSM 44580</strain>
    </source>
</reference>
<evidence type="ECO:0000259" key="3">
    <source>
        <dbReference type="Pfam" id="PF22124"/>
    </source>
</evidence>